<gene>
    <name evidence="1" type="ORF">Bandiella_01608</name>
</gene>
<dbReference type="RefSeq" id="WP_323733442.1">
    <property type="nucleotide sequence ID" value="NZ_CP110821.1"/>
</dbReference>
<evidence type="ECO:0000313" key="2">
    <source>
        <dbReference type="Proteomes" id="UP001327219"/>
    </source>
</evidence>
<reference evidence="1 2" key="1">
    <citation type="submission" date="2022-11" db="EMBL/GenBank/DDBJ databases">
        <title>Host association and intracellularity evolved multiple times independently in the Rickettsiales.</title>
        <authorList>
            <person name="Castelli M."/>
            <person name="Nardi T."/>
            <person name="Gammuto L."/>
            <person name="Bellinzona G."/>
            <person name="Sabaneyeva E."/>
            <person name="Potekhin A."/>
            <person name="Serra V."/>
            <person name="Petroni G."/>
            <person name="Sassera D."/>
        </authorList>
    </citation>
    <scope>NUCLEOTIDE SEQUENCE [LARGE SCALE GENOMIC DNA]</scope>
    <source>
        <strain evidence="1 2">NDG2</strain>
        <plasmid evidence="1 2">unnamed1</plasmid>
    </source>
</reference>
<proteinExistence type="predicted"/>
<keyword evidence="1" id="KW-0614">Plasmid</keyword>
<protein>
    <submittedName>
        <fullName evidence="1">Uncharacterized protein</fullName>
    </submittedName>
</protein>
<name>A0ABZ0UMS8_9RICK</name>
<dbReference type="EMBL" id="CP110821">
    <property type="protein sequence ID" value="WPX97450.1"/>
    <property type="molecule type" value="Genomic_DNA"/>
</dbReference>
<evidence type="ECO:0000313" key="1">
    <source>
        <dbReference type="EMBL" id="WPX97450.1"/>
    </source>
</evidence>
<geneLocation type="plasmid" evidence="1 2">
    <name>unnamed1</name>
</geneLocation>
<dbReference type="Proteomes" id="UP001327219">
    <property type="component" value="Plasmid unnamed1"/>
</dbReference>
<sequence length="125" mass="14217">MRQNQFIDILEIDNKKVEDIKSLLVWLEGKGVELRISRIDDREFEKIKNIIAKMELTLGKKLKDIDIESIEVAEKLLSAFSIEDIVTAKEAELKGISHVIQSSVDDIKDTKNYGSVASVKIQCKK</sequence>
<keyword evidence="2" id="KW-1185">Reference proteome</keyword>
<accession>A0ABZ0UMS8</accession>
<organism evidence="1 2">
    <name type="scientific">Candidatus Bandiella euplotis</name>
    <dbReference type="NCBI Taxonomy" id="1664265"/>
    <lineage>
        <taxon>Bacteria</taxon>
        <taxon>Pseudomonadati</taxon>
        <taxon>Pseudomonadota</taxon>
        <taxon>Alphaproteobacteria</taxon>
        <taxon>Rickettsiales</taxon>
        <taxon>Candidatus Midichloriaceae</taxon>
        <taxon>Candidatus Bandiella</taxon>
    </lineage>
</organism>